<dbReference type="Proteomes" id="UP000224006">
    <property type="component" value="Unassembled WGS sequence"/>
</dbReference>
<accession>A0A2A9LYH9</accession>
<reference evidence="2 3" key="1">
    <citation type="submission" date="2017-09" db="EMBL/GenBank/DDBJ databases">
        <title>Genome sequencing of Besnoitia besnoiti strain Bb-Ger1.</title>
        <authorList>
            <person name="Schares G."/>
            <person name="Venepally P."/>
            <person name="Lorenzi H.A."/>
        </authorList>
    </citation>
    <scope>NUCLEOTIDE SEQUENCE [LARGE SCALE GENOMIC DNA]</scope>
    <source>
        <strain evidence="2 3">Bb-Ger1</strain>
    </source>
</reference>
<evidence type="ECO:0000313" key="2">
    <source>
        <dbReference type="EMBL" id="PFH31498.1"/>
    </source>
</evidence>
<protein>
    <submittedName>
        <fullName evidence="2">Uncharacterized protein</fullName>
    </submittedName>
</protein>
<feature type="compositionally biased region" description="Basic and acidic residues" evidence="1">
    <location>
        <begin position="73"/>
        <end position="82"/>
    </location>
</feature>
<dbReference type="KEGG" id="bbes:BESB_029330"/>
<dbReference type="VEuPathDB" id="ToxoDB:BESB_029330"/>
<proteinExistence type="predicted"/>
<feature type="compositionally biased region" description="Low complexity" evidence="1">
    <location>
        <begin position="46"/>
        <end position="57"/>
    </location>
</feature>
<comment type="caution">
    <text evidence="2">The sequence shown here is derived from an EMBL/GenBank/DDBJ whole genome shotgun (WGS) entry which is preliminary data.</text>
</comment>
<sequence>MNEKRPYARASRGAKDLNAICRHDDDASPAIGSSSCKLWQPPFPASATTPAFPAAARLRNEKEKRLRGKKRERPCANEDAQKAPRRCATSRAKKKRTTRLGCVENETRDRAEGKAARRRTSKPLPLPPRNALETSLRAEATFLLLMNLAFSLRATLRSQILQIFLLSFSKSRDDLSATSPPTPASTRCSLNGARNADSSSTVVATLLHAGKKM</sequence>
<dbReference type="GeneID" id="40307985"/>
<feature type="compositionally biased region" description="Basic and acidic residues" evidence="1">
    <location>
        <begin position="105"/>
        <end position="115"/>
    </location>
</feature>
<evidence type="ECO:0000313" key="3">
    <source>
        <dbReference type="Proteomes" id="UP000224006"/>
    </source>
</evidence>
<dbReference type="AlphaFoldDB" id="A0A2A9LYH9"/>
<keyword evidence="3" id="KW-1185">Reference proteome</keyword>
<dbReference type="RefSeq" id="XP_029215507.1">
    <property type="nucleotide sequence ID" value="XM_029361607.1"/>
</dbReference>
<name>A0A2A9LYH9_BESBE</name>
<evidence type="ECO:0000256" key="1">
    <source>
        <dbReference type="SAM" id="MobiDB-lite"/>
    </source>
</evidence>
<organism evidence="2 3">
    <name type="scientific">Besnoitia besnoiti</name>
    <name type="common">Apicomplexan protozoan</name>
    <dbReference type="NCBI Taxonomy" id="94643"/>
    <lineage>
        <taxon>Eukaryota</taxon>
        <taxon>Sar</taxon>
        <taxon>Alveolata</taxon>
        <taxon>Apicomplexa</taxon>
        <taxon>Conoidasida</taxon>
        <taxon>Coccidia</taxon>
        <taxon>Eucoccidiorida</taxon>
        <taxon>Eimeriorina</taxon>
        <taxon>Sarcocystidae</taxon>
        <taxon>Besnoitia</taxon>
    </lineage>
</organism>
<dbReference type="EMBL" id="NWUJ01000015">
    <property type="protein sequence ID" value="PFH31498.1"/>
    <property type="molecule type" value="Genomic_DNA"/>
</dbReference>
<gene>
    <name evidence="2" type="ORF">BESB_029330</name>
</gene>
<feature type="region of interest" description="Disordered" evidence="1">
    <location>
        <begin position="46"/>
        <end position="129"/>
    </location>
</feature>